<dbReference type="WBParaSite" id="ASIM_0000993801-mRNA-1">
    <property type="protein sequence ID" value="ASIM_0000993801-mRNA-1"/>
    <property type="gene ID" value="ASIM_0000993801"/>
</dbReference>
<evidence type="ECO:0000313" key="2">
    <source>
        <dbReference type="Proteomes" id="UP000267096"/>
    </source>
</evidence>
<protein>
    <submittedName>
        <fullName evidence="1 3">Uncharacterized protein</fullName>
    </submittedName>
</protein>
<sequence>MIRRICLKMKQCSESLKAALVMPKNRNITIIHHI</sequence>
<reference evidence="3" key="1">
    <citation type="submission" date="2017-02" db="UniProtKB">
        <authorList>
            <consortium name="WormBaseParasite"/>
        </authorList>
    </citation>
    <scope>IDENTIFICATION</scope>
</reference>
<gene>
    <name evidence="1" type="ORF">ASIM_LOCUS9671</name>
</gene>
<name>A0A0M3JQI7_ANISI</name>
<dbReference type="EMBL" id="UYRR01030493">
    <property type="protein sequence ID" value="VDK41244.1"/>
    <property type="molecule type" value="Genomic_DNA"/>
</dbReference>
<evidence type="ECO:0000313" key="1">
    <source>
        <dbReference type="EMBL" id="VDK41244.1"/>
    </source>
</evidence>
<keyword evidence="2" id="KW-1185">Reference proteome</keyword>
<evidence type="ECO:0000313" key="3">
    <source>
        <dbReference type="WBParaSite" id="ASIM_0000993801-mRNA-1"/>
    </source>
</evidence>
<organism evidence="3">
    <name type="scientific">Anisakis simplex</name>
    <name type="common">Herring worm</name>
    <dbReference type="NCBI Taxonomy" id="6269"/>
    <lineage>
        <taxon>Eukaryota</taxon>
        <taxon>Metazoa</taxon>
        <taxon>Ecdysozoa</taxon>
        <taxon>Nematoda</taxon>
        <taxon>Chromadorea</taxon>
        <taxon>Rhabditida</taxon>
        <taxon>Spirurina</taxon>
        <taxon>Ascaridomorpha</taxon>
        <taxon>Ascaridoidea</taxon>
        <taxon>Anisakidae</taxon>
        <taxon>Anisakis</taxon>
        <taxon>Anisakis simplex complex</taxon>
    </lineage>
</organism>
<proteinExistence type="predicted"/>
<reference evidence="1 2" key="2">
    <citation type="submission" date="2018-11" db="EMBL/GenBank/DDBJ databases">
        <authorList>
            <consortium name="Pathogen Informatics"/>
        </authorList>
    </citation>
    <scope>NUCLEOTIDE SEQUENCE [LARGE SCALE GENOMIC DNA]</scope>
</reference>
<dbReference type="Proteomes" id="UP000267096">
    <property type="component" value="Unassembled WGS sequence"/>
</dbReference>
<accession>A0A0M3JQI7</accession>
<dbReference type="AlphaFoldDB" id="A0A0M3JQI7"/>